<dbReference type="EMBL" id="VSSQ01117712">
    <property type="protein sequence ID" value="MPN52020.1"/>
    <property type="molecule type" value="Genomic_DNA"/>
</dbReference>
<organism evidence="1">
    <name type="scientific">bioreactor metagenome</name>
    <dbReference type="NCBI Taxonomy" id="1076179"/>
    <lineage>
        <taxon>unclassified sequences</taxon>
        <taxon>metagenomes</taxon>
        <taxon>ecological metagenomes</taxon>
    </lineage>
</organism>
<accession>A0A645ILN8</accession>
<sequence>MRAENKADGMVLSPVWLVIYQDEEAAAEGYTCWAEFNAVDGKLLNAIFK</sequence>
<evidence type="ECO:0000313" key="1">
    <source>
        <dbReference type="EMBL" id="MPN52020.1"/>
    </source>
</evidence>
<gene>
    <name evidence="1" type="ORF">SDC9_199672</name>
</gene>
<protein>
    <submittedName>
        <fullName evidence="1">Uncharacterized protein</fullName>
    </submittedName>
</protein>
<proteinExistence type="predicted"/>
<name>A0A645ILN8_9ZZZZ</name>
<comment type="caution">
    <text evidence="1">The sequence shown here is derived from an EMBL/GenBank/DDBJ whole genome shotgun (WGS) entry which is preliminary data.</text>
</comment>
<reference evidence="1" key="1">
    <citation type="submission" date="2019-08" db="EMBL/GenBank/DDBJ databases">
        <authorList>
            <person name="Kucharzyk K."/>
            <person name="Murdoch R.W."/>
            <person name="Higgins S."/>
            <person name="Loffler F."/>
        </authorList>
    </citation>
    <scope>NUCLEOTIDE SEQUENCE</scope>
</reference>
<dbReference type="AlphaFoldDB" id="A0A645ILN8"/>